<name>A0A8J9UCL2_9NEOP</name>
<evidence type="ECO:0000256" key="2">
    <source>
        <dbReference type="SAM" id="Phobius"/>
    </source>
</evidence>
<gene>
    <name evidence="3" type="ORF">BINO364_LOCUS4462</name>
</gene>
<feature type="compositionally biased region" description="Polar residues" evidence="1">
    <location>
        <begin position="24"/>
        <end position="33"/>
    </location>
</feature>
<evidence type="ECO:0000313" key="3">
    <source>
        <dbReference type="EMBL" id="CAH0717906.1"/>
    </source>
</evidence>
<keyword evidence="2" id="KW-0812">Transmembrane</keyword>
<dbReference type="OrthoDB" id="6624493at2759"/>
<feature type="non-terminal residue" evidence="3">
    <location>
        <position position="716"/>
    </location>
</feature>
<evidence type="ECO:0000313" key="4">
    <source>
        <dbReference type="Proteomes" id="UP000838878"/>
    </source>
</evidence>
<dbReference type="Pfam" id="PF12259">
    <property type="entry name" value="Baculo_F"/>
    <property type="match status" value="1"/>
</dbReference>
<feature type="compositionally biased region" description="Polar residues" evidence="1">
    <location>
        <begin position="1"/>
        <end position="15"/>
    </location>
</feature>
<keyword evidence="4" id="KW-1185">Reference proteome</keyword>
<reference evidence="3" key="1">
    <citation type="submission" date="2021-12" db="EMBL/GenBank/DDBJ databases">
        <authorList>
            <person name="Martin H S."/>
        </authorList>
    </citation>
    <scope>NUCLEOTIDE SEQUENCE</scope>
</reference>
<dbReference type="AlphaFoldDB" id="A0A8J9UCL2"/>
<proteinExistence type="predicted"/>
<accession>A0A8J9UCL2</accession>
<dbReference type="InterPro" id="IPR022048">
    <property type="entry name" value="Envelope_fusion-like"/>
</dbReference>
<feature type="region of interest" description="Disordered" evidence="1">
    <location>
        <begin position="691"/>
        <end position="716"/>
    </location>
</feature>
<dbReference type="Proteomes" id="UP000838878">
    <property type="component" value="Chromosome 12"/>
</dbReference>
<keyword evidence="2" id="KW-1133">Transmembrane helix</keyword>
<sequence>MSKRAYNNSIQNNQPGIYRALPAPSTQMRTPTQRALPAPLPAPRVNNLNSEVTSEASSSLETASSCSTIQTPTPNLILEHSQIQWYSTIINVDGSTLMAINKLPSKSGLFYQPLGDILISESSWKLVIFRNLEPLFLSRDSLKRLIANYETVISSSKYITPSIYTTKSFTKVSLDKIDTRLNELSYYTNNHNRAKRELMDGLGTVLKWLIGTPDAKDAQYYNQCIELLEKQQLDHNQVLTQQLQIISSTISNFNDTISRISYDEYSMNDNLNRISSYLNTTNKIIFDLKVSEEISTVSIQILESVLSLERELDEIITSILFIKSGAIHPSIISTIKLYKELLATNHLRINNNLVAPITLGNIHKILESTTPTSYIYLNKLVYILEFPLVKNEKFNLYHMYSIPIKHYNSSYYSTLFPEHTYLATSTTLQRYVTTSILESCKMFTTKTRVCKDLPVYNYNARPICEIAILQSSSKEPPSNCELTTFSAHVDTFQSIGNNQWIFLLRFKTPSIVECGNQIEHQEISGSGIISLKSGCKFYTAFVTLNAEEDTMTNLTYPIITVDIEDACLPETLRQPIPPELHPIMVKNVPLDSLHIIKEQIKVQEQLLKEQQNSFNSNFSSPKFSFIAMALGSSMLIFLLYKCCPWHYFWTRNRNPRDLQPKSGCIQIFNNCFDNSRQRQSIPLATINTSALSEDEDEDENLPTTARSRTPKARSLF</sequence>
<dbReference type="EMBL" id="OV170232">
    <property type="protein sequence ID" value="CAH0717906.1"/>
    <property type="molecule type" value="Genomic_DNA"/>
</dbReference>
<protein>
    <recommendedName>
        <fullName evidence="5">Envelope fusion protein</fullName>
    </recommendedName>
</protein>
<feature type="transmembrane region" description="Helical" evidence="2">
    <location>
        <begin position="623"/>
        <end position="643"/>
    </location>
</feature>
<organism evidence="3 4">
    <name type="scientific">Brenthis ino</name>
    <name type="common">lesser marbled fritillary</name>
    <dbReference type="NCBI Taxonomy" id="405034"/>
    <lineage>
        <taxon>Eukaryota</taxon>
        <taxon>Metazoa</taxon>
        <taxon>Ecdysozoa</taxon>
        <taxon>Arthropoda</taxon>
        <taxon>Hexapoda</taxon>
        <taxon>Insecta</taxon>
        <taxon>Pterygota</taxon>
        <taxon>Neoptera</taxon>
        <taxon>Endopterygota</taxon>
        <taxon>Lepidoptera</taxon>
        <taxon>Glossata</taxon>
        <taxon>Ditrysia</taxon>
        <taxon>Papilionoidea</taxon>
        <taxon>Nymphalidae</taxon>
        <taxon>Heliconiinae</taxon>
        <taxon>Argynnini</taxon>
        <taxon>Brenthis</taxon>
    </lineage>
</organism>
<evidence type="ECO:0000256" key="1">
    <source>
        <dbReference type="SAM" id="MobiDB-lite"/>
    </source>
</evidence>
<keyword evidence="2" id="KW-0472">Membrane</keyword>
<evidence type="ECO:0008006" key="5">
    <source>
        <dbReference type="Google" id="ProtNLM"/>
    </source>
</evidence>
<feature type="region of interest" description="Disordered" evidence="1">
    <location>
        <begin position="1"/>
        <end position="45"/>
    </location>
</feature>